<evidence type="ECO:0000313" key="1">
    <source>
        <dbReference type="EMBL" id="GAU93348.1"/>
    </source>
</evidence>
<comment type="caution">
    <text evidence="1">The sequence shown here is derived from an EMBL/GenBank/DDBJ whole genome shotgun (WGS) entry which is preliminary data.</text>
</comment>
<reference evidence="1 2" key="1">
    <citation type="journal article" date="2016" name="Nat. Commun.">
        <title>Extremotolerant tardigrade genome and improved radiotolerance of human cultured cells by tardigrade-unique protein.</title>
        <authorList>
            <person name="Hashimoto T."/>
            <person name="Horikawa D.D."/>
            <person name="Saito Y."/>
            <person name="Kuwahara H."/>
            <person name="Kozuka-Hata H."/>
            <person name="Shin-I T."/>
            <person name="Minakuchi Y."/>
            <person name="Ohishi K."/>
            <person name="Motoyama A."/>
            <person name="Aizu T."/>
            <person name="Enomoto A."/>
            <person name="Kondo K."/>
            <person name="Tanaka S."/>
            <person name="Hara Y."/>
            <person name="Koshikawa S."/>
            <person name="Sagara H."/>
            <person name="Miura T."/>
            <person name="Yokobori S."/>
            <person name="Miyagawa K."/>
            <person name="Suzuki Y."/>
            <person name="Kubo T."/>
            <person name="Oyama M."/>
            <person name="Kohara Y."/>
            <person name="Fujiyama A."/>
            <person name="Arakawa K."/>
            <person name="Katayama T."/>
            <person name="Toyoda A."/>
            <person name="Kunieda T."/>
        </authorList>
    </citation>
    <scope>NUCLEOTIDE SEQUENCE [LARGE SCALE GENOMIC DNA]</scope>
    <source>
        <strain evidence="1 2">YOKOZUNA-1</strain>
    </source>
</reference>
<organism evidence="1 2">
    <name type="scientific">Ramazzottius varieornatus</name>
    <name type="common">Water bear</name>
    <name type="synonym">Tardigrade</name>
    <dbReference type="NCBI Taxonomy" id="947166"/>
    <lineage>
        <taxon>Eukaryota</taxon>
        <taxon>Metazoa</taxon>
        <taxon>Ecdysozoa</taxon>
        <taxon>Tardigrada</taxon>
        <taxon>Eutardigrada</taxon>
        <taxon>Parachela</taxon>
        <taxon>Hypsibioidea</taxon>
        <taxon>Ramazzottiidae</taxon>
        <taxon>Ramazzottius</taxon>
    </lineage>
</organism>
<protein>
    <submittedName>
        <fullName evidence="1">Uncharacterized protein</fullName>
    </submittedName>
</protein>
<gene>
    <name evidence="1" type="primary">RvY_05302-1</name>
    <name evidence="1" type="synonym">RvY_05302.1</name>
    <name evidence="1" type="ORF">RvY_05302</name>
</gene>
<proteinExistence type="predicted"/>
<accession>A0A1D1V4E0</accession>
<sequence length="83" mass="9954">MESLLLAAVQTDTQWRCRKMCCLDMQLSRQEHTTAMRDYRERLCIRSRITLPASTRYLSRSMQILAGLPPRLDWIERRRISIR</sequence>
<dbReference type="AlphaFoldDB" id="A0A1D1V4E0"/>
<keyword evidence="2" id="KW-1185">Reference proteome</keyword>
<dbReference type="Proteomes" id="UP000186922">
    <property type="component" value="Unassembled WGS sequence"/>
</dbReference>
<dbReference type="EMBL" id="BDGG01000002">
    <property type="protein sequence ID" value="GAU93348.1"/>
    <property type="molecule type" value="Genomic_DNA"/>
</dbReference>
<evidence type="ECO:0000313" key="2">
    <source>
        <dbReference type="Proteomes" id="UP000186922"/>
    </source>
</evidence>
<name>A0A1D1V4E0_RAMVA</name>